<dbReference type="SUPFAM" id="SSF140990">
    <property type="entry name" value="FtsH protease domain-like"/>
    <property type="match status" value="1"/>
</dbReference>
<accession>A0A650F3J2</accession>
<dbReference type="GO" id="GO:0004176">
    <property type="term" value="F:ATP-dependent peptidase activity"/>
    <property type="evidence" value="ECO:0007669"/>
    <property type="project" value="InterPro"/>
</dbReference>
<dbReference type="PANTHER" id="PTHR23076">
    <property type="entry name" value="METALLOPROTEASE M41 FTSH"/>
    <property type="match status" value="1"/>
</dbReference>
<organism evidence="3">
    <name type="scientific">Micractinium pusillum</name>
    <dbReference type="NCBI Taxonomy" id="126839"/>
    <lineage>
        <taxon>Eukaryota</taxon>
        <taxon>Viridiplantae</taxon>
        <taxon>Chlorophyta</taxon>
        <taxon>core chlorophytes</taxon>
        <taxon>Trebouxiophyceae</taxon>
        <taxon>Chlorellales</taxon>
        <taxon>Chlorellaceae</taxon>
        <taxon>Chlorella clade</taxon>
        <taxon>Micractinium</taxon>
    </lineage>
</organism>
<keyword evidence="1" id="KW-1133">Transmembrane helix</keyword>
<dbReference type="Pfam" id="PF00004">
    <property type="entry name" value="AAA"/>
    <property type="match status" value="2"/>
</dbReference>
<name>A0A650F3J2_9CHLO</name>
<dbReference type="GO" id="GO:0016887">
    <property type="term" value="F:ATP hydrolysis activity"/>
    <property type="evidence" value="ECO:0007669"/>
    <property type="project" value="InterPro"/>
</dbReference>
<dbReference type="Gene3D" id="3.40.50.300">
    <property type="entry name" value="P-loop containing nucleotide triphosphate hydrolases"/>
    <property type="match status" value="1"/>
</dbReference>
<feature type="transmembrane region" description="Helical" evidence="1">
    <location>
        <begin position="48"/>
        <end position="68"/>
    </location>
</feature>
<geneLocation type="chloroplast" evidence="3"/>
<gene>
    <name evidence="3" type="primary">ftsH</name>
</gene>
<dbReference type="GO" id="GO:0005524">
    <property type="term" value="F:ATP binding"/>
    <property type="evidence" value="ECO:0007669"/>
    <property type="project" value="InterPro"/>
</dbReference>
<dbReference type="InterPro" id="IPR027417">
    <property type="entry name" value="P-loop_NTPase"/>
</dbReference>
<dbReference type="InterPro" id="IPR003959">
    <property type="entry name" value="ATPase_AAA_core"/>
</dbReference>
<dbReference type="PANTHER" id="PTHR23076:SF97">
    <property type="entry name" value="ATP-DEPENDENT ZINC METALLOPROTEASE YME1L1"/>
    <property type="match status" value="1"/>
</dbReference>
<evidence type="ECO:0000259" key="2">
    <source>
        <dbReference type="SMART" id="SM00382"/>
    </source>
</evidence>
<dbReference type="InterPro" id="IPR003593">
    <property type="entry name" value="AAA+_ATPase"/>
</dbReference>
<evidence type="ECO:0000256" key="1">
    <source>
        <dbReference type="SAM" id="Phobius"/>
    </source>
</evidence>
<sequence>MRIENNTKKPLEERKSVSGEHKTLMFQIRQWVLSHRLNSRQKLLSKPINLATVLTFLPLALGFSQFIINKARSSQNFDKSYSFFEKNMPVFTQFKPKLNFETFEYISKSNSRASVKSTQTNLMFGQSNFGGTIFKKNDIFGAKSHSFRNTKFNGLSCDFYLLTSGNFLSKTSSILALNLDDLPSYLQGLNPTLTLSTGNPESNSKNLIDDEIKKSRDNNLLFSNFKIENLKPKKRNTPNSRDHCKPIYFCSADFPTKLPLINGLQHTFPKTLSSELFIQSNQFHNDRLEFYHNRTQFNHELQTIFTKKNISSTDLRQNSPEQNRIQNEVSDSNEFSYFNQVFDLDQLSALNPNLKWTAEHLVEAILQELAKTSISKDLPNSRLMSGYNYPDMSSEELGWFYLATPTLNALKLGQKGNEFGMETRPFLPKIEGPIASSKEYPFHVKNFPEFSIKIKQVSLLNPKSNKSFSTGPGVLLDSQRALDWKTSSQQNVRSWFHRYLSPLNPLMQPLDNFFGVYYSPQLLQNSQIPEFSGFANKPLFYSKSTASLPLVRSFSVFEESPVRFSPSRLSFNFPVVREEGKAQFLRTLDLRVAKNKDTNQFVTVPILQLHQPLSSLASSQSKELLDYSPYFTFTGKGNPDYLFSIDFFATKNYVTKYASGSYTKTASVYSKSKSSAYRKVDNWEPLTATWWLIITQFSFAVFSFNVLKGLIDNYGRELLGYLLEFAASLGILDDSLKEEIELLTGQRDKGFRVVLKSRKTFKDVVGVEKILPEIYEVVWFLRNSARDFVLSKTLPRGILLTGPPGTGKTLLVQALAGETQVPVVVLSGSSLIEPGESCASKLEMVFQEARELAPCIVFIDEIDTLGPKRSGIVQNPMGSDELVESLTLFQKPLDGSVFEKLELARKKAEIEKDRDANIQMQNSSQQEQLSLLTQLLIELDGMQGRDGIIVIGATNRPEMLDPALLRPGRLEKIIQVGLPGPEKRVEILKLYGQGLGYQANIPWNYLGDRTAGFTAADLATLMNESTIKAILTQTKHTVETIEHGIDRLTTSESEKYTVFKTQSAVSAGKASSLTVASKMAILRLAYYQAGKIVLSAFLETHPKSVFASLWPRRTTIRSAQIATNLQNSEFEFARLCEITDRLVGCYAGKAAEILFVQQFSSSCAQLSTIGLEDLLFAQKLIYCILEKWSFYSKKSHIQQTTHLKENVNVREFREIPEKLDFYAGVVETIQIPPMSKALEADTSSLESKKKSGVTDWNAQMFYSIPWWQQEVSSELEFGEKNFQNWSRFYLYNPEQNERNPEWFPPDEFYHSSSSLKNVKKAFANIAKTEFRREKTLDLEQRTSVRSEYLPVPDFSDRTGAIVKKWVPTRVLVGPRIQERSLPEKAYFPWNEVSALTRDYPAHSLVLQSFNKALVILNQNRELLDRIVVELLYHEILRQPEIEKLLHEFQSSKSTSQEEFTVDLSFQIDEFEKEKKEKFEIIETSWGLQSRKPMPRWINFAEFSEETT</sequence>
<keyword evidence="3" id="KW-0934">Plastid</keyword>
<dbReference type="SMART" id="SM00382">
    <property type="entry name" value="AAA"/>
    <property type="match status" value="1"/>
</dbReference>
<dbReference type="InterPro" id="IPR003960">
    <property type="entry name" value="ATPase_AAA_CS"/>
</dbReference>
<dbReference type="GO" id="GO:0004222">
    <property type="term" value="F:metalloendopeptidase activity"/>
    <property type="evidence" value="ECO:0007669"/>
    <property type="project" value="InterPro"/>
</dbReference>
<evidence type="ECO:0000313" key="3">
    <source>
        <dbReference type="EMBL" id="QGT76986.1"/>
    </source>
</evidence>
<keyword evidence="1" id="KW-0472">Membrane</keyword>
<dbReference type="GO" id="GO:0006508">
    <property type="term" value="P:proteolysis"/>
    <property type="evidence" value="ECO:0007669"/>
    <property type="project" value="InterPro"/>
</dbReference>
<proteinExistence type="predicted"/>
<dbReference type="Gene3D" id="1.20.58.760">
    <property type="entry name" value="Peptidase M41"/>
    <property type="match status" value="1"/>
</dbReference>
<dbReference type="SUPFAM" id="SSF52540">
    <property type="entry name" value="P-loop containing nucleoside triphosphate hydrolases"/>
    <property type="match status" value="1"/>
</dbReference>
<keyword evidence="3" id="KW-0150">Chloroplast</keyword>
<dbReference type="EMBL" id="MN649872">
    <property type="protein sequence ID" value="QGT76986.1"/>
    <property type="molecule type" value="Genomic_DNA"/>
</dbReference>
<reference evidence="3" key="1">
    <citation type="submission" date="2019-11" db="EMBL/GenBank/DDBJ databases">
        <title>Complete mitochondrial genome of Micractinium pusillum CCAP 231/1 (Chlorellaceae, Trebouxiophyceae).</title>
        <authorList>
            <person name="Hong J.W."/>
        </authorList>
    </citation>
    <scope>NUCLEOTIDE SEQUENCE</scope>
    <source>
        <strain evidence="3">CCAP 232/1</strain>
    </source>
</reference>
<dbReference type="InterPro" id="IPR037219">
    <property type="entry name" value="Peptidase_M41-like"/>
</dbReference>
<dbReference type="PROSITE" id="PS00674">
    <property type="entry name" value="AAA"/>
    <property type="match status" value="1"/>
</dbReference>
<feature type="domain" description="AAA+ ATPase" evidence="2">
    <location>
        <begin position="794"/>
        <end position="980"/>
    </location>
</feature>
<dbReference type="Gene3D" id="1.10.8.60">
    <property type="match status" value="1"/>
</dbReference>
<protein>
    <submittedName>
        <fullName evidence="3">Putative plastid division protein</fullName>
    </submittedName>
</protein>
<keyword evidence="1" id="KW-0812">Transmembrane</keyword>